<sequence length="168" mass="17498">MRISGREQDLRAAKQAHAACTPPACHSHTPGTRPAPPPQAQTVHRALTVATCTPAPSHTHANISDTHTRSVHTPCTHTCACTHTPNAQAIRKFPARPTEPAPLSGLVSGTWPTCNGLSPAAAAAPLKRGWFMGHFSGAHRPLTSPGVRRGLGHSEQASSWGGAEGARG</sequence>
<reference evidence="2" key="1">
    <citation type="submission" date="2021-09" db="EMBL/GenBank/DDBJ databases">
        <title>The genome of Mauremys mutica provides insights into the evolution of semi-aquatic lifestyle.</title>
        <authorList>
            <person name="Gong S."/>
            <person name="Gao Y."/>
        </authorList>
    </citation>
    <scope>NUCLEOTIDE SEQUENCE</scope>
    <source>
        <strain evidence="2">MM-2020</strain>
        <tissue evidence="2">Muscle</tissue>
    </source>
</reference>
<keyword evidence="3" id="KW-1185">Reference proteome</keyword>
<name>A0A9D3XFD4_9SAUR</name>
<protein>
    <submittedName>
        <fullName evidence="2">Uncharacterized protein</fullName>
    </submittedName>
</protein>
<evidence type="ECO:0000313" key="3">
    <source>
        <dbReference type="Proteomes" id="UP000827986"/>
    </source>
</evidence>
<dbReference type="EMBL" id="JAHDVG010000470">
    <property type="protein sequence ID" value="KAH1180504.1"/>
    <property type="molecule type" value="Genomic_DNA"/>
</dbReference>
<organism evidence="2 3">
    <name type="scientific">Mauremys mutica</name>
    <name type="common">yellowpond turtle</name>
    <dbReference type="NCBI Taxonomy" id="74926"/>
    <lineage>
        <taxon>Eukaryota</taxon>
        <taxon>Metazoa</taxon>
        <taxon>Chordata</taxon>
        <taxon>Craniata</taxon>
        <taxon>Vertebrata</taxon>
        <taxon>Euteleostomi</taxon>
        <taxon>Archelosauria</taxon>
        <taxon>Testudinata</taxon>
        <taxon>Testudines</taxon>
        <taxon>Cryptodira</taxon>
        <taxon>Durocryptodira</taxon>
        <taxon>Testudinoidea</taxon>
        <taxon>Geoemydidae</taxon>
        <taxon>Geoemydinae</taxon>
        <taxon>Mauremys</taxon>
    </lineage>
</organism>
<evidence type="ECO:0000256" key="1">
    <source>
        <dbReference type="SAM" id="MobiDB-lite"/>
    </source>
</evidence>
<feature type="region of interest" description="Disordered" evidence="1">
    <location>
        <begin position="143"/>
        <end position="168"/>
    </location>
</feature>
<accession>A0A9D3XFD4</accession>
<feature type="compositionally biased region" description="Basic and acidic residues" evidence="1">
    <location>
        <begin position="1"/>
        <end position="12"/>
    </location>
</feature>
<evidence type="ECO:0000313" key="2">
    <source>
        <dbReference type="EMBL" id="KAH1180504.1"/>
    </source>
</evidence>
<dbReference type="Proteomes" id="UP000827986">
    <property type="component" value="Unassembled WGS sequence"/>
</dbReference>
<proteinExistence type="predicted"/>
<gene>
    <name evidence="2" type="ORF">KIL84_009340</name>
</gene>
<dbReference type="AlphaFoldDB" id="A0A9D3XFD4"/>
<comment type="caution">
    <text evidence="2">The sequence shown here is derived from an EMBL/GenBank/DDBJ whole genome shotgun (WGS) entry which is preliminary data.</text>
</comment>
<feature type="region of interest" description="Disordered" evidence="1">
    <location>
        <begin position="1"/>
        <end position="40"/>
    </location>
</feature>